<evidence type="ECO:0000256" key="3">
    <source>
        <dbReference type="ARBA" id="ARBA00022989"/>
    </source>
</evidence>
<keyword evidence="9" id="KW-1185">Reference proteome</keyword>
<evidence type="ECO:0000256" key="1">
    <source>
        <dbReference type="ARBA" id="ARBA00004141"/>
    </source>
</evidence>
<evidence type="ECO:0000256" key="5">
    <source>
        <dbReference type="SAM" id="Coils"/>
    </source>
</evidence>
<name>A0A8D2LII8_VARKO</name>
<dbReference type="PROSITE" id="PS50850">
    <property type="entry name" value="MFS"/>
    <property type="match status" value="1"/>
</dbReference>
<dbReference type="GO" id="GO:0070837">
    <property type="term" value="P:dehydroascorbic acid transport"/>
    <property type="evidence" value="ECO:0007669"/>
    <property type="project" value="TreeGrafter"/>
</dbReference>
<comment type="subcellular location">
    <subcellularLocation>
        <location evidence="1">Membrane</location>
        <topology evidence="1">Multi-pass membrane protein</topology>
    </subcellularLocation>
</comment>
<organism evidence="8 9">
    <name type="scientific">Varanus komodoensis</name>
    <name type="common">Komodo dragon</name>
    <dbReference type="NCBI Taxonomy" id="61221"/>
    <lineage>
        <taxon>Eukaryota</taxon>
        <taxon>Metazoa</taxon>
        <taxon>Chordata</taxon>
        <taxon>Craniata</taxon>
        <taxon>Vertebrata</taxon>
        <taxon>Euteleostomi</taxon>
        <taxon>Lepidosauria</taxon>
        <taxon>Squamata</taxon>
        <taxon>Bifurcata</taxon>
        <taxon>Unidentata</taxon>
        <taxon>Episquamata</taxon>
        <taxon>Toxicofera</taxon>
        <taxon>Anguimorpha</taxon>
        <taxon>Paleoanguimorpha</taxon>
        <taxon>Varanoidea</taxon>
        <taxon>Varanidae</taxon>
        <taxon>Varanus</taxon>
    </lineage>
</organism>
<dbReference type="PANTHER" id="PTHR23503:SF32">
    <property type="entry name" value="SOLUTE CARRIER FAMILY 2, FACILITATED GLUCOSE TRANSPORTER MEMBER 5"/>
    <property type="match status" value="1"/>
</dbReference>
<accession>A0A8D2LII8</accession>
<sequence>MSKPPNRLGRDEVCCHIKCGRVLMLAVVCFLPSSWKPNSQMLLIGITIALFPFGGIFGALTVGCLLDTFGRKNSLMIASIFSTVSAILMGCSNLIYAFEYTMFARLYTGICAGILSGVVPLYLGEISPRNLRGCLVMMPHFFTTVGVLLSRFVSLHNVLGNQEGWPILMGVIGIIPGIQMFLVPFYPESPGYLLIQKGDEEKARQALQKLRDKEDVEDEMEELRQEDIAEKAEKEMTCMKLIQTESLRRQVVTTIVLMSGQQLAGLNAVREASLSQMYLADSVGRRVLILIGFVCCTITCVLLTMTLELQGDNGIQCFNVSNSFSIEGPVPSVLVVEIFFQSSRASAYVIAGFTKWFLSFLTGVSFLQIQNRLGSYSFFIFWPICIATFYYIFKFVPETKQKTYMDIRRIMAKHTSRRIKNMVYGYIKWGCLDLTNYDLVGKLAHGWEISQQKENSPENNPLEEIWKKFVLKLFKESRIYRCKSLGTWVYSLIFLLISFYAAHS</sequence>
<feature type="transmembrane region" description="Helical" evidence="6">
    <location>
        <begin position="135"/>
        <end position="153"/>
    </location>
</feature>
<dbReference type="Pfam" id="PF00083">
    <property type="entry name" value="Sugar_tr"/>
    <property type="match status" value="2"/>
</dbReference>
<protein>
    <recommendedName>
        <fullName evidence="7">Major facilitator superfamily (MFS) profile domain-containing protein</fullName>
    </recommendedName>
</protein>
<feature type="transmembrane region" description="Helical" evidence="6">
    <location>
        <begin position="287"/>
        <end position="307"/>
    </location>
</feature>
<feature type="domain" description="Major facilitator superfamily (MFS) profile" evidence="7">
    <location>
        <begin position="1"/>
        <end position="400"/>
    </location>
</feature>
<dbReference type="GO" id="GO:0005886">
    <property type="term" value="C:plasma membrane"/>
    <property type="evidence" value="ECO:0007669"/>
    <property type="project" value="TreeGrafter"/>
</dbReference>
<dbReference type="InterPro" id="IPR036259">
    <property type="entry name" value="MFS_trans_sf"/>
</dbReference>
<keyword evidence="4 6" id="KW-0472">Membrane</keyword>
<feature type="transmembrane region" description="Helical" evidence="6">
    <location>
        <begin position="165"/>
        <end position="186"/>
    </location>
</feature>
<dbReference type="AlphaFoldDB" id="A0A8D2LII8"/>
<dbReference type="SUPFAM" id="SSF103473">
    <property type="entry name" value="MFS general substrate transporter"/>
    <property type="match status" value="1"/>
</dbReference>
<dbReference type="Proteomes" id="UP000694545">
    <property type="component" value="Unplaced"/>
</dbReference>
<evidence type="ECO:0000259" key="7">
    <source>
        <dbReference type="PROSITE" id="PS50850"/>
    </source>
</evidence>
<dbReference type="Gene3D" id="1.20.1250.20">
    <property type="entry name" value="MFS general substrate transporter like domains"/>
    <property type="match status" value="2"/>
</dbReference>
<feature type="coiled-coil region" evidence="5">
    <location>
        <begin position="203"/>
        <end position="233"/>
    </location>
</feature>
<evidence type="ECO:0000256" key="4">
    <source>
        <dbReference type="ARBA" id="ARBA00023136"/>
    </source>
</evidence>
<dbReference type="Ensembl" id="ENSVKKT00000022634.1">
    <property type="protein sequence ID" value="ENSVKKP00000022085.1"/>
    <property type="gene ID" value="ENSVKKG00000014541.1"/>
</dbReference>
<evidence type="ECO:0000313" key="8">
    <source>
        <dbReference type="Ensembl" id="ENSVKKP00000022085.1"/>
    </source>
</evidence>
<dbReference type="PANTHER" id="PTHR23503">
    <property type="entry name" value="SOLUTE CARRIER FAMILY 2"/>
    <property type="match status" value="1"/>
</dbReference>
<reference evidence="8" key="1">
    <citation type="submission" date="2025-08" db="UniProtKB">
        <authorList>
            <consortium name="Ensembl"/>
        </authorList>
    </citation>
    <scope>IDENTIFICATION</scope>
</reference>
<evidence type="ECO:0000256" key="2">
    <source>
        <dbReference type="ARBA" id="ARBA00022692"/>
    </source>
</evidence>
<dbReference type="InterPro" id="IPR020846">
    <property type="entry name" value="MFS_dom"/>
</dbReference>
<evidence type="ECO:0000313" key="9">
    <source>
        <dbReference type="Proteomes" id="UP000694545"/>
    </source>
</evidence>
<feature type="transmembrane region" description="Helical" evidence="6">
    <location>
        <begin position="41"/>
        <end position="66"/>
    </location>
</feature>
<keyword evidence="2 6" id="KW-0812">Transmembrane</keyword>
<feature type="transmembrane region" description="Helical" evidence="6">
    <location>
        <begin position="104"/>
        <end position="123"/>
    </location>
</feature>
<dbReference type="InterPro" id="IPR045263">
    <property type="entry name" value="GLUT"/>
</dbReference>
<feature type="transmembrane region" description="Helical" evidence="6">
    <location>
        <begin position="485"/>
        <end position="502"/>
    </location>
</feature>
<feature type="transmembrane region" description="Helical" evidence="6">
    <location>
        <begin position="373"/>
        <end position="393"/>
    </location>
</feature>
<keyword evidence="3 6" id="KW-1133">Transmembrane helix</keyword>
<feature type="transmembrane region" description="Helical" evidence="6">
    <location>
        <begin position="75"/>
        <end position="98"/>
    </location>
</feature>
<feature type="transmembrane region" description="Helical" evidence="6">
    <location>
        <begin position="319"/>
        <end position="340"/>
    </location>
</feature>
<feature type="transmembrane region" description="Helical" evidence="6">
    <location>
        <begin position="347"/>
        <end position="367"/>
    </location>
</feature>
<dbReference type="GO" id="GO:0055056">
    <property type="term" value="F:D-glucose transmembrane transporter activity"/>
    <property type="evidence" value="ECO:0007669"/>
    <property type="project" value="TreeGrafter"/>
</dbReference>
<dbReference type="InterPro" id="IPR005828">
    <property type="entry name" value="MFS_sugar_transport-like"/>
</dbReference>
<proteinExistence type="predicted"/>
<keyword evidence="5" id="KW-0175">Coiled coil</keyword>
<dbReference type="GO" id="GO:0046323">
    <property type="term" value="P:D-glucose import"/>
    <property type="evidence" value="ECO:0007669"/>
    <property type="project" value="TreeGrafter"/>
</dbReference>
<evidence type="ECO:0000256" key="6">
    <source>
        <dbReference type="SAM" id="Phobius"/>
    </source>
</evidence>
<reference evidence="8" key="2">
    <citation type="submission" date="2025-09" db="UniProtKB">
        <authorList>
            <consortium name="Ensembl"/>
        </authorList>
    </citation>
    <scope>IDENTIFICATION</scope>
</reference>